<sequence>MSKLEVFAKTLADLGHKRFRKNPRVYPKAKSKLLKVRQPTPVDPEEDELCRKWWTDYRLQYEATSKLFAYEIYRQKMEAMAISRTDHEHERNRRQELTEHWNRETQLAATDKLEELLKLQIEKQNIKITEFMNKETVFSEKLQADLAAIKMLSEQMITEENLDEKIDEIMNSDVVDYNFIVDHKGNIIRGSKPLQQAKSAPSTTGVQEEEESVQNDHPMSVTS</sequence>
<evidence type="ECO:0000256" key="5">
    <source>
        <dbReference type="ARBA" id="ARBA00023128"/>
    </source>
</evidence>
<reference evidence="10" key="1">
    <citation type="submission" date="2022-06" db="EMBL/GenBank/DDBJ databases">
        <authorList>
            <person name="Berger JAMES D."/>
            <person name="Berger JAMES D."/>
        </authorList>
    </citation>
    <scope>NUCLEOTIDE SEQUENCE [LARGE SCALE GENOMIC DNA]</scope>
</reference>
<evidence type="ECO:0000256" key="4">
    <source>
        <dbReference type="ARBA" id="ARBA00022980"/>
    </source>
</evidence>
<keyword evidence="3" id="KW-0809">Transit peptide</keyword>
<evidence type="ECO:0000256" key="3">
    <source>
        <dbReference type="ARBA" id="ARBA00022946"/>
    </source>
</evidence>
<dbReference type="WBParaSite" id="TREG1_91660.1">
    <property type="protein sequence ID" value="TREG1_91660.1"/>
    <property type="gene ID" value="TREG1_91660"/>
</dbReference>
<dbReference type="PANTHER" id="PTHR21035:SF2">
    <property type="entry name" value="SMALL RIBOSOMAL SUBUNIT PROTEIN MS26"/>
    <property type="match status" value="1"/>
</dbReference>
<protein>
    <recommendedName>
        <fullName evidence="7">Small ribosomal subunit protein mS26</fullName>
    </recommendedName>
    <alternativeName>
        <fullName evidence="8">28S ribosomal protein S26, mitochondrial</fullName>
    </alternativeName>
</protein>
<dbReference type="Proteomes" id="UP000050795">
    <property type="component" value="Unassembled WGS sequence"/>
</dbReference>
<evidence type="ECO:0000256" key="7">
    <source>
        <dbReference type="ARBA" id="ARBA00035138"/>
    </source>
</evidence>
<keyword evidence="4" id="KW-0689">Ribosomal protein</keyword>
<evidence type="ECO:0000256" key="8">
    <source>
        <dbReference type="ARBA" id="ARBA00035344"/>
    </source>
</evidence>
<evidence type="ECO:0000256" key="1">
    <source>
        <dbReference type="ARBA" id="ARBA00004173"/>
    </source>
</evidence>
<dbReference type="AlphaFoldDB" id="A0AA85KJ43"/>
<keyword evidence="5" id="KW-0496">Mitochondrion</keyword>
<dbReference type="InterPro" id="IPR026140">
    <property type="entry name" value="Ribosomal_mS26"/>
</dbReference>
<dbReference type="Pfam" id="PF14943">
    <property type="entry name" value="MRP-S26"/>
    <property type="match status" value="1"/>
</dbReference>
<comment type="similarity">
    <text evidence="2">Belongs to the mitochondrion-specific ribosomal protein mS26 family.</text>
</comment>
<evidence type="ECO:0000313" key="11">
    <source>
        <dbReference type="WBParaSite" id="TREG1_91660.1"/>
    </source>
</evidence>
<feature type="region of interest" description="Disordered" evidence="9">
    <location>
        <begin position="191"/>
        <end position="223"/>
    </location>
</feature>
<evidence type="ECO:0000313" key="10">
    <source>
        <dbReference type="Proteomes" id="UP000050795"/>
    </source>
</evidence>
<keyword evidence="6" id="KW-0687">Ribonucleoprotein</keyword>
<evidence type="ECO:0000256" key="6">
    <source>
        <dbReference type="ARBA" id="ARBA00023274"/>
    </source>
</evidence>
<dbReference type="PANTHER" id="PTHR21035">
    <property type="entry name" value="28S RIBOSOMAL PROTEIN S26, MITOCHONDRIAL"/>
    <property type="match status" value="1"/>
</dbReference>
<proteinExistence type="inferred from homology"/>
<keyword evidence="10" id="KW-1185">Reference proteome</keyword>
<dbReference type="GO" id="GO:0005763">
    <property type="term" value="C:mitochondrial small ribosomal subunit"/>
    <property type="evidence" value="ECO:0007669"/>
    <property type="project" value="InterPro"/>
</dbReference>
<evidence type="ECO:0000256" key="9">
    <source>
        <dbReference type="SAM" id="MobiDB-lite"/>
    </source>
</evidence>
<reference evidence="11" key="2">
    <citation type="submission" date="2023-11" db="UniProtKB">
        <authorList>
            <consortium name="WormBaseParasite"/>
        </authorList>
    </citation>
    <scope>IDENTIFICATION</scope>
</reference>
<accession>A0AA85KJ43</accession>
<name>A0AA85KJ43_TRIRE</name>
<feature type="compositionally biased region" description="Polar residues" evidence="9">
    <location>
        <begin position="193"/>
        <end position="206"/>
    </location>
</feature>
<evidence type="ECO:0000256" key="2">
    <source>
        <dbReference type="ARBA" id="ARBA00009672"/>
    </source>
</evidence>
<organism evidence="10 11">
    <name type="scientific">Trichobilharzia regenti</name>
    <name type="common">Nasal bird schistosome</name>
    <dbReference type="NCBI Taxonomy" id="157069"/>
    <lineage>
        <taxon>Eukaryota</taxon>
        <taxon>Metazoa</taxon>
        <taxon>Spiralia</taxon>
        <taxon>Lophotrochozoa</taxon>
        <taxon>Platyhelminthes</taxon>
        <taxon>Trematoda</taxon>
        <taxon>Digenea</taxon>
        <taxon>Strigeidida</taxon>
        <taxon>Schistosomatoidea</taxon>
        <taxon>Schistosomatidae</taxon>
        <taxon>Trichobilharzia</taxon>
    </lineage>
</organism>
<comment type="subcellular location">
    <subcellularLocation>
        <location evidence="1">Mitochondrion</location>
    </subcellularLocation>
</comment>